<evidence type="ECO:0000256" key="1">
    <source>
        <dbReference type="ARBA" id="ARBA00022490"/>
    </source>
</evidence>
<dbReference type="HAMAP" id="MF_01185">
    <property type="entry name" value="FliW"/>
    <property type="match status" value="1"/>
</dbReference>
<dbReference type="AlphaFoldDB" id="A0A4Q9DKZ3"/>
<comment type="subcellular location">
    <subcellularLocation>
        <location evidence="4">Cytoplasm</location>
    </subcellularLocation>
</comment>
<dbReference type="NCBIfam" id="NF009793">
    <property type="entry name" value="PRK13285.1-1"/>
    <property type="match status" value="1"/>
</dbReference>
<dbReference type="InterPro" id="IPR003775">
    <property type="entry name" value="Flagellar_assembly_factor_FliW"/>
</dbReference>
<keyword evidence="2 4" id="KW-1005">Bacterial flagellum biogenesis</keyword>
<dbReference type="OrthoDB" id="9801235at2"/>
<evidence type="ECO:0000313" key="5">
    <source>
        <dbReference type="EMBL" id="TBL72995.1"/>
    </source>
</evidence>
<comment type="subunit">
    <text evidence="4">Interacts with translational regulator CsrA and flagellin(s).</text>
</comment>
<protein>
    <recommendedName>
        <fullName evidence="4">Flagellar assembly factor FliW</fullName>
    </recommendedName>
</protein>
<dbReference type="Gene3D" id="2.30.290.10">
    <property type="entry name" value="BH3618-like"/>
    <property type="match status" value="1"/>
</dbReference>
<keyword evidence="4" id="KW-0143">Chaperone</keyword>
<dbReference type="EMBL" id="SIRE01000022">
    <property type="protein sequence ID" value="TBL72995.1"/>
    <property type="molecule type" value="Genomic_DNA"/>
</dbReference>
<gene>
    <name evidence="4" type="primary">fliW</name>
    <name evidence="5" type="ORF">EYB31_27600</name>
</gene>
<name>A0A4Q9DKZ3_9BACL</name>
<dbReference type="GO" id="GO:0005737">
    <property type="term" value="C:cytoplasm"/>
    <property type="evidence" value="ECO:0007669"/>
    <property type="project" value="UniProtKB-SubCell"/>
</dbReference>
<dbReference type="GO" id="GO:0044780">
    <property type="term" value="P:bacterial-type flagellum assembly"/>
    <property type="evidence" value="ECO:0007669"/>
    <property type="project" value="UniProtKB-UniRule"/>
</dbReference>
<keyword evidence="5" id="KW-0966">Cell projection</keyword>
<comment type="function">
    <text evidence="4">Acts as an anti-CsrA protein, binds CsrA and prevents it from repressing translation of its target genes, one of which is flagellin. Binds to flagellin and participates in the assembly of the flagellum.</text>
</comment>
<keyword evidence="1 4" id="KW-0963">Cytoplasm</keyword>
<keyword evidence="6" id="KW-1185">Reference proteome</keyword>
<dbReference type="PANTHER" id="PTHR39190:SF1">
    <property type="entry name" value="FLAGELLAR ASSEMBLY FACTOR FLIW"/>
    <property type="match status" value="1"/>
</dbReference>
<dbReference type="PANTHER" id="PTHR39190">
    <property type="entry name" value="FLAGELLAR ASSEMBLY FACTOR FLIW"/>
    <property type="match status" value="1"/>
</dbReference>
<keyword evidence="5" id="KW-0969">Cilium</keyword>
<evidence type="ECO:0000313" key="6">
    <source>
        <dbReference type="Proteomes" id="UP000293142"/>
    </source>
</evidence>
<dbReference type="InterPro" id="IPR024046">
    <property type="entry name" value="Flagellar_assmbl_FliW_dom_sf"/>
</dbReference>
<dbReference type="SUPFAM" id="SSF141457">
    <property type="entry name" value="BH3618-like"/>
    <property type="match status" value="1"/>
</dbReference>
<keyword evidence="5" id="KW-0282">Flagellum</keyword>
<dbReference type="Proteomes" id="UP000293142">
    <property type="component" value="Unassembled WGS sequence"/>
</dbReference>
<dbReference type="RefSeq" id="WP_131016714.1">
    <property type="nucleotide sequence ID" value="NZ_SIRE01000022.1"/>
</dbReference>
<evidence type="ECO:0000256" key="3">
    <source>
        <dbReference type="ARBA" id="ARBA00022845"/>
    </source>
</evidence>
<comment type="similarity">
    <text evidence="4">Belongs to the FliW family.</text>
</comment>
<accession>A0A4Q9DKZ3</accession>
<keyword evidence="3 4" id="KW-0810">Translation regulation</keyword>
<comment type="caution">
    <text evidence="5">The sequence shown here is derived from an EMBL/GenBank/DDBJ whole genome shotgun (WGS) entry which is preliminary data.</text>
</comment>
<evidence type="ECO:0000256" key="2">
    <source>
        <dbReference type="ARBA" id="ARBA00022795"/>
    </source>
</evidence>
<dbReference type="GO" id="GO:0006417">
    <property type="term" value="P:regulation of translation"/>
    <property type="evidence" value="ECO:0007669"/>
    <property type="project" value="UniProtKB-KW"/>
</dbReference>
<evidence type="ECO:0000256" key="4">
    <source>
        <dbReference type="HAMAP-Rule" id="MF_01185"/>
    </source>
</evidence>
<proteinExistence type="inferred from homology"/>
<dbReference type="Pfam" id="PF02623">
    <property type="entry name" value="FliW"/>
    <property type="match status" value="1"/>
</dbReference>
<sequence length="174" mass="19627">MIIYSFLYISFGFNPEKEVAILLKLTTSRFGEIEIDEQGIVSFAHGIPGFDQMNRFVFLHQNQSEIPFSFMQSVQDGDLAFIVVDPFQFFPNYNFELPESVQADLQVENESDLMVFSIMSISKLGEISLNLLAPVIINQRCKLGKQMILHQTDYKTKHFFQIGADSAAGKGGGL</sequence>
<reference evidence="5 6" key="1">
    <citation type="submission" date="2019-02" db="EMBL/GenBank/DDBJ databases">
        <title>Paenibacillus sp. nov., isolated from surface-sterilized tissue of Thalictrum simplex L.</title>
        <authorList>
            <person name="Tuo L."/>
        </authorList>
    </citation>
    <scope>NUCLEOTIDE SEQUENCE [LARGE SCALE GENOMIC DNA]</scope>
    <source>
        <strain evidence="5 6">N2SHLJ1</strain>
    </source>
</reference>
<organism evidence="5 6">
    <name type="scientific">Paenibacillus thalictri</name>
    <dbReference type="NCBI Taxonomy" id="2527873"/>
    <lineage>
        <taxon>Bacteria</taxon>
        <taxon>Bacillati</taxon>
        <taxon>Bacillota</taxon>
        <taxon>Bacilli</taxon>
        <taxon>Bacillales</taxon>
        <taxon>Paenibacillaceae</taxon>
        <taxon>Paenibacillus</taxon>
    </lineage>
</organism>